<dbReference type="SUPFAM" id="SSF51735">
    <property type="entry name" value="NAD(P)-binding Rossmann-fold domains"/>
    <property type="match status" value="1"/>
</dbReference>
<evidence type="ECO:0000256" key="4">
    <source>
        <dbReference type="ARBA" id="ARBA00007637"/>
    </source>
</evidence>
<dbReference type="NCBIfam" id="NF007956">
    <property type="entry name" value="PRK10675.1"/>
    <property type="match status" value="1"/>
</dbReference>
<name>A0AAW8CZR1_9BURK</name>
<comment type="catalytic activity">
    <reaction evidence="1 10">
        <text>UDP-alpha-D-glucose = UDP-alpha-D-galactose</text>
        <dbReference type="Rhea" id="RHEA:22168"/>
        <dbReference type="ChEBI" id="CHEBI:58885"/>
        <dbReference type="ChEBI" id="CHEBI:66914"/>
        <dbReference type="EC" id="5.1.3.2"/>
    </reaction>
</comment>
<evidence type="ECO:0000256" key="7">
    <source>
        <dbReference type="ARBA" id="ARBA00023027"/>
    </source>
</evidence>
<evidence type="ECO:0000256" key="1">
    <source>
        <dbReference type="ARBA" id="ARBA00000083"/>
    </source>
</evidence>
<dbReference type="Gene3D" id="3.40.50.720">
    <property type="entry name" value="NAD(P)-binding Rossmann-like Domain"/>
    <property type="match status" value="1"/>
</dbReference>
<dbReference type="EMBL" id="JAUSRD010000014">
    <property type="protein sequence ID" value="MDP9895810.1"/>
    <property type="molecule type" value="Genomic_DNA"/>
</dbReference>
<reference evidence="12" key="1">
    <citation type="submission" date="2023-07" db="EMBL/GenBank/DDBJ databases">
        <title>Sorghum-associated microbial communities from plants grown in Nebraska, USA.</title>
        <authorList>
            <person name="Schachtman D."/>
        </authorList>
    </citation>
    <scope>NUCLEOTIDE SEQUENCE</scope>
    <source>
        <strain evidence="12">DS3754</strain>
    </source>
</reference>
<comment type="subunit">
    <text evidence="10">Homodimer.</text>
</comment>
<keyword evidence="8" id="KW-0299">Galactose metabolism</keyword>
<evidence type="ECO:0000256" key="5">
    <source>
        <dbReference type="ARBA" id="ARBA00013189"/>
    </source>
</evidence>
<dbReference type="PRINTS" id="PR01713">
    <property type="entry name" value="NUCEPIMERASE"/>
</dbReference>
<evidence type="ECO:0000256" key="2">
    <source>
        <dbReference type="ARBA" id="ARBA00001911"/>
    </source>
</evidence>
<dbReference type="InterPro" id="IPR001509">
    <property type="entry name" value="Epimerase_deHydtase"/>
</dbReference>
<organism evidence="12 13">
    <name type="scientific">Variovorax boronicumulans</name>
    <dbReference type="NCBI Taxonomy" id="436515"/>
    <lineage>
        <taxon>Bacteria</taxon>
        <taxon>Pseudomonadati</taxon>
        <taxon>Pseudomonadota</taxon>
        <taxon>Betaproteobacteria</taxon>
        <taxon>Burkholderiales</taxon>
        <taxon>Comamonadaceae</taxon>
        <taxon>Variovorax</taxon>
    </lineage>
</organism>
<dbReference type="PANTHER" id="PTHR43725:SF47">
    <property type="entry name" value="UDP-GLUCOSE 4-EPIMERASE"/>
    <property type="match status" value="1"/>
</dbReference>
<evidence type="ECO:0000313" key="13">
    <source>
        <dbReference type="Proteomes" id="UP001242045"/>
    </source>
</evidence>
<dbReference type="Proteomes" id="UP001242045">
    <property type="component" value="Unassembled WGS sequence"/>
</dbReference>
<keyword evidence="9 10" id="KW-0413">Isomerase</keyword>
<feature type="domain" description="NAD-dependent epimerase/dehydratase" evidence="11">
    <location>
        <begin position="2"/>
        <end position="260"/>
    </location>
</feature>
<keyword evidence="7 10" id="KW-0520">NAD</keyword>
<evidence type="ECO:0000313" key="12">
    <source>
        <dbReference type="EMBL" id="MDP9895810.1"/>
    </source>
</evidence>
<comment type="pathway">
    <text evidence="3 10">Carbohydrate metabolism; galactose metabolism.</text>
</comment>
<comment type="caution">
    <text evidence="12">The sequence shown here is derived from an EMBL/GenBank/DDBJ whole genome shotgun (WGS) entry which is preliminary data.</text>
</comment>
<dbReference type="PANTHER" id="PTHR43725">
    <property type="entry name" value="UDP-GLUCOSE 4-EPIMERASE"/>
    <property type="match status" value="1"/>
</dbReference>
<evidence type="ECO:0000256" key="9">
    <source>
        <dbReference type="ARBA" id="ARBA00023235"/>
    </source>
</evidence>
<gene>
    <name evidence="12" type="ORF">J2W31_004937</name>
</gene>
<comment type="cofactor">
    <cofactor evidence="2 10">
        <name>NAD(+)</name>
        <dbReference type="ChEBI" id="CHEBI:57540"/>
    </cofactor>
</comment>
<dbReference type="RefSeq" id="WP_307510805.1">
    <property type="nucleotide sequence ID" value="NZ_JAUSRD010000014.1"/>
</dbReference>
<keyword evidence="10" id="KW-0119">Carbohydrate metabolism</keyword>
<evidence type="ECO:0000256" key="10">
    <source>
        <dbReference type="RuleBase" id="RU366046"/>
    </source>
</evidence>
<dbReference type="Pfam" id="PF01370">
    <property type="entry name" value="Epimerase"/>
    <property type="match status" value="1"/>
</dbReference>
<accession>A0AAW8CZR1</accession>
<comment type="similarity">
    <text evidence="4 10">Belongs to the NAD(P)-dependent epimerase/dehydratase family.</text>
</comment>
<evidence type="ECO:0000256" key="8">
    <source>
        <dbReference type="ARBA" id="ARBA00023144"/>
    </source>
</evidence>
<dbReference type="AlphaFoldDB" id="A0AAW8CZR1"/>
<dbReference type="NCBIfam" id="TIGR01179">
    <property type="entry name" value="galE"/>
    <property type="match status" value="1"/>
</dbReference>
<dbReference type="GO" id="GO:0003978">
    <property type="term" value="F:UDP-glucose 4-epimerase activity"/>
    <property type="evidence" value="ECO:0007669"/>
    <property type="project" value="UniProtKB-UniRule"/>
</dbReference>
<evidence type="ECO:0000256" key="6">
    <source>
        <dbReference type="ARBA" id="ARBA00018569"/>
    </source>
</evidence>
<sequence>MILVTGGAGYIGSHTCVELARAGYEFVVLDNFSNSTPVVLERIERITGQPVRWHEGDIRDRATLDRIFAQYPISAVLHFAGLKAVTESIDRPIDYFDNNVHGSIALVGAMERAGCKTLVFSSSATVYGPEQPMPVAESAPLTVSNPYGRTKLVVEDLLYELSRSDSQWRIATLRYFNPVGAHDSGLIGESPVGTPSNLMPLVCQVAAGLRPAVQIFGDDYPSPDGTGIRDFVHVMDLADGHVAALAFLERNQTHIVVNLGTGRGASVMDVIKAFERLSGRRIPYEIVSRRTADIGISFADVSLANELLGWVAKRDLDDMCRDAWRWQSANGQ</sequence>
<evidence type="ECO:0000256" key="3">
    <source>
        <dbReference type="ARBA" id="ARBA00004947"/>
    </source>
</evidence>
<dbReference type="Gene3D" id="3.90.25.10">
    <property type="entry name" value="UDP-galactose 4-epimerase, domain 1"/>
    <property type="match status" value="1"/>
</dbReference>
<dbReference type="InterPro" id="IPR036291">
    <property type="entry name" value="NAD(P)-bd_dom_sf"/>
</dbReference>
<evidence type="ECO:0000259" key="11">
    <source>
        <dbReference type="Pfam" id="PF01370"/>
    </source>
</evidence>
<dbReference type="InterPro" id="IPR005886">
    <property type="entry name" value="UDP_G4E"/>
</dbReference>
<dbReference type="GO" id="GO:0006012">
    <property type="term" value="P:galactose metabolic process"/>
    <property type="evidence" value="ECO:0007669"/>
    <property type="project" value="UniProtKB-KW"/>
</dbReference>
<dbReference type="GO" id="GO:0005829">
    <property type="term" value="C:cytosol"/>
    <property type="evidence" value="ECO:0007669"/>
    <property type="project" value="TreeGrafter"/>
</dbReference>
<dbReference type="EC" id="5.1.3.2" evidence="5 10"/>
<dbReference type="CDD" id="cd05247">
    <property type="entry name" value="UDP_G4E_1_SDR_e"/>
    <property type="match status" value="1"/>
</dbReference>
<protein>
    <recommendedName>
        <fullName evidence="6 10">UDP-glucose 4-epimerase</fullName>
        <ecNumber evidence="5 10">5.1.3.2</ecNumber>
    </recommendedName>
</protein>
<proteinExistence type="inferred from homology"/>